<comment type="caution">
    <text evidence="7">The sequence shown here is derived from an EMBL/GenBank/DDBJ whole genome shotgun (WGS) entry which is preliminary data.</text>
</comment>
<accession>A0A7X5R4G9</accession>
<dbReference type="Gene3D" id="3.40.50.1010">
    <property type="entry name" value="5'-nuclease"/>
    <property type="match status" value="1"/>
</dbReference>
<evidence type="ECO:0000256" key="5">
    <source>
        <dbReference type="ARBA" id="ARBA00022842"/>
    </source>
</evidence>
<name>A0A7X5R4G9_9MYCO</name>
<dbReference type="Proteomes" id="UP000547444">
    <property type="component" value="Unassembled WGS sequence"/>
</dbReference>
<evidence type="ECO:0000313" key="7">
    <source>
        <dbReference type="EMBL" id="NIH93187.1"/>
    </source>
</evidence>
<dbReference type="Pfam" id="PF13470">
    <property type="entry name" value="PIN_3"/>
    <property type="match status" value="1"/>
</dbReference>
<dbReference type="GO" id="GO:0046872">
    <property type="term" value="F:metal ion binding"/>
    <property type="evidence" value="ECO:0007669"/>
    <property type="project" value="UniProtKB-KW"/>
</dbReference>
<dbReference type="GO" id="GO:0016787">
    <property type="term" value="F:hydrolase activity"/>
    <property type="evidence" value="ECO:0007669"/>
    <property type="project" value="UniProtKB-KW"/>
</dbReference>
<keyword evidence="1" id="KW-1277">Toxin-antitoxin system</keyword>
<dbReference type="GO" id="GO:0004518">
    <property type="term" value="F:nuclease activity"/>
    <property type="evidence" value="ECO:0007669"/>
    <property type="project" value="UniProtKB-KW"/>
</dbReference>
<proteinExistence type="predicted"/>
<dbReference type="RefSeq" id="WP_263987936.1">
    <property type="nucleotide sequence ID" value="NZ_JAANOW010000001.1"/>
</dbReference>
<organism evidence="7 8">
    <name type="scientific">Mycolicibacterium fluoranthenivorans</name>
    <dbReference type="NCBI Taxonomy" id="258505"/>
    <lineage>
        <taxon>Bacteria</taxon>
        <taxon>Bacillati</taxon>
        <taxon>Actinomycetota</taxon>
        <taxon>Actinomycetes</taxon>
        <taxon>Mycobacteriales</taxon>
        <taxon>Mycobacteriaceae</taxon>
        <taxon>Mycolicibacterium</taxon>
    </lineage>
</organism>
<evidence type="ECO:0000256" key="4">
    <source>
        <dbReference type="ARBA" id="ARBA00022801"/>
    </source>
</evidence>
<gene>
    <name evidence="7" type="ORF">FHU31_000143</name>
</gene>
<evidence type="ECO:0000313" key="8">
    <source>
        <dbReference type="Proteomes" id="UP000547444"/>
    </source>
</evidence>
<dbReference type="InterPro" id="IPR029060">
    <property type="entry name" value="PIN-like_dom_sf"/>
</dbReference>
<dbReference type="InterPro" id="IPR002716">
    <property type="entry name" value="PIN_dom"/>
</dbReference>
<keyword evidence="8" id="KW-1185">Reference proteome</keyword>
<reference evidence="7 8" key="1">
    <citation type="submission" date="2020-03" db="EMBL/GenBank/DDBJ databases">
        <title>Sequencing the genomes of 1000 actinobacteria strains.</title>
        <authorList>
            <person name="Klenk H.-P."/>
        </authorList>
    </citation>
    <scope>NUCLEOTIDE SEQUENCE [LARGE SCALE GENOMIC DNA]</scope>
    <source>
        <strain evidence="7 8">DSM 44556</strain>
    </source>
</reference>
<dbReference type="AlphaFoldDB" id="A0A7X5R4G9"/>
<keyword evidence="2" id="KW-0540">Nuclease</keyword>
<evidence type="ECO:0000256" key="3">
    <source>
        <dbReference type="ARBA" id="ARBA00022723"/>
    </source>
</evidence>
<dbReference type="SUPFAM" id="SSF88723">
    <property type="entry name" value="PIN domain-like"/>
    <property type="match status" value="1"/>
</dbReference>
<protein>
    <submittedName>
        <fullName evidence="7">Putative nucleic acid-binding protein</fullName>
    </submittedName>
</protein>
<sequence>MIDTNIFLALHGRHPDSQVAQAIKGVSGRLQMLVTPELKNELNRNSDDKERQRLIQIAQGYPQLPVAASTADEKVGLLLQRLPKPPESIQDQSDARHVAYAMAAGIEIVVTQDRNAKSRLGEAARDLGVTITNPFELVVRIDELEDQPSYSPQALKSTGYTLAEAGSDDSELKDFINTARGERRAQYSATCNQLAARRPHSHRLLLRDPLGLPIGLIGTTSKSDKLTVSLLRIHNCPLQSSVATQLVGHLRALASDQRAGAIVVSDEGLDSSLFEALLEDGYHPFPGGMIAVTIRAALTGSELRERWSRILAALTGAEQAALRALNEVIQDPYTPSTAYQLEHQLRPLRLLDCDLDTWILSIKPGFATNLFGYPPQLFERQSDLGIQREHVYFRGAKSGENSPGRILWYATDPNREIFAISSLVEVRDLAPEAAYRKYRRLGVYDLDRLRASAKSNGTVRALRITDTELLPAPIPLKRIREIERKTGRILQLVSANKINAMWFSDLVGEAFGRG</sequence>
<evidence type="ECO:0000256" key="2">
    <source>
        <dbReference type="ARBA" id="ARBA00022722"/>
    </source>
</evidence>
<keyword evidence="3" id="KW-0479">Metal-binding</keyword>
<evidence type="ECO:0000259" key="6">
    <source>
        <dbReference type="Pfam" id="PF13470"/>
    </source>
</evidence>
<evidence type="ECO:0000256" key="1">
    <source>
        <dbReference type="ARBA" id="ARBA00022649"/>
    </source>
</evidence>
<keyword evidence="5" id="KW-0460">Magnesium</keyword>
<dbReference type="EMBL" id="JAANOW010000001">
    <property type="protein sequence ID" value="NIH93187.1"/>
    <property type="molecule type" value="Genomic_DNA"/>
</dbReference>
<keyword evidence="4" id="KW-0378">Hydrolase</keyword>
<feature type="domain" description="PIN" evidence="6">
    <location>
        <begin position="1"/>
        <end position="114"/>
    </location>
</feature>